<feature type="region of interest" description="Disordered" evidence="1">
    <location>
        <begin position="124"/>
        <end position="145"/>
    </location>
</feature>
<keyword evidence="3" id="KW-1185">Reference proteome</keyword>
<evidence type="ECO:0000313" key="3">
    <source>
        <dbReference type="Proteomes" id="UP000284403"/>
    </source>
</evidence>
<evidence type="ECO:0000313" key="2">
    <source>
        <dbReference type="EMBL" id="RNF21714.1"/>
    </source>
</evidence>
<comment type="caution">
    <text evidence="2">The sequence shown here is derived from an EMBL/GenBank/DDBJ whole genome shotgun (WGS) entry which is preliminary data.</text>
</comment>
<sequence>MLLRSPPGGFGGRAGAIAGMPGAPPPVRRTCAASAALARPCRAFIEHNSDPTKWRSPAKAEVKRRHPGVKLGSEFARIREQGAVEQRLVAADKFTDWNMVWLFAAGAAVLLVLLNVLMDTVEPNPPPEYTPYRPPSEGHEAGREA</sequence>
<dbReference type="Proteomes" id="UP000284403">
    <property type="component" value="Unassembled WGS sequence"/>
</dbReference>
<dbReference type="RefSeq" id="XP_029229624.1">
    <property type="nucleotide sequence ID" value="XM_029370413.1"/>
</dbReference>
<gene>
    <name evidence="2" type="ORF">Tco025E_03495</name>
</gene>
<feature type="compositionally biased region" description="Pro residues" evidence="1">
    <location>
        <begin position="124"/>
        <end position="134"/>
    </location>
</feature>
<dbReference type="AlphaFoldDB" id="A0A3R7L855"/>
<reference evidence="2 3" key="1">
    <citation type="journal article" date="2018" name="BMC Genomics">
        <title>Genomic comparison of Trypanosoma conorhini and Trypanosoma rangeli to Trypanosoma cruzi strains of high and low virulence.</title>
        <authorList>
            <person name="Bradwell K.R."/>
            <person name="Koparde V.N."/>
            <person name="Matveyev A.V."/>
            <person name="Serrano M.G."/>
            <person name="Alves J.M."/>
            <person name="Parikh H."/>
            <person name="Huang B."/>
            <person name="Lee V."/>
            <person name="Espinosa-Alvarez O."/>
            <person name="Ortiz P.A."/>
            <person name="Costa-Martins A.G."/>
            <person name="Teixeira M.M."/>
            <person name="Buck G.A."/>
        </authorList>
    </citation>
    <scope>NUCLEOTIDE SEQUENCE [LARGE SCALE GENOMIC DNA]</scope>
    <source>
        <strain evidence="2 3">025E</strain>
    </source>
</reference>
<dbReference type="EMBL" id="MKKU01000150">
    <property type="protein sequence ID" value="RNF21714.1"/>
    <property type="molecule type" value="Genomic_DNA"/>
</dbReference>
<accession>A0A3R7L855</accession>
<dbReference type="OrthoDB" id="266417at2759"/>
<dbReference type="GeneID" id="40317106"/>
<evidence type="ECO:0000256" key="1">
    <source>
        <dbReference type="SAM" id="MobiDB-lite"/>
    </source>
</evidence>
<organism evidence="2 3">
    <name type="scientific">Trypanosoma conorhini</name>
    <dbReference type="NCBI Taxonomy" id="83891"/>
    <lineage>
        <taxon>Eukaryota</taxon>
        <taxon>Discoba</taxon>
        <taxon>Euglenozoa</taxon>
        <taxon>Kinetoplastea</taxon>
        <taxon>Metakinetoplastina</taxon>
        <taxon>Trypanosomatida</taxon>
        <taxon>Trypanosomatidae</taxon>
        <taxon>Trypanosoma</taxon>
    </lineage>
</organism>
<protein>
    <submittedName>
        <fullName evidence="2">Uncharacterized protein</fullName>
    </submittedName>
</protein>
<proteinExistence type="predicted"/>
<feature type="compositionally biased region" description="Basic and acidic residues" evidence="1">
    <location>
        <begin position="136"/>
        <end position="145"/>
    </location>
</feature>
<name>A0A3R7L855_9TRYP</name>